<feature type="compositionally biased region" description="Low complexity" evidence="1">
    <location>
        <begin position="60"/>
        <end position="74"/>
    </location>
</feature>
<evidence type="ECO:0000313" key="2">
    <source>
        <dbReference type="EMBL" id="GIL75913.1"/>
    </source>
</evidence>
<gene>
    <name evidence="2" type="ORF">Vretifemale_5625</name>
</gene>
<evidence type="ECO:0000313" key="3">
    <source>
        <dbReference type="Proteomes" id="UP000747110"/>
    </source>
</evidence>
<dbReference type="Proteomes" id="UP000747110">
    <property type="component" value="Unassembled WGS sequence"/>
</dbReference>
<accession>A0A8J4C5I4</accession>
<feature type="compositionally biased region" description="Low complexity" evidence="1">
    <location>
        <begin position="28"/>
        <end position="50"/>
    </location>
</feature>
<keyword evidence="3" id="KW-1185">Reference proteome</keyword>
<organism evidence="2 3">
    <name type="scientific">Volvox reticuliferus</name>
    <dbReference type="NCBI Taxonomy" id="1737510"/>
    <lineage>
        <taxon>Eukaryota</taxon>
        <taxon>Viridiplantae</taxon>
        <taxon>Chlorophyta</taxon>
        <taxon>core chlorophytes</taxon>
        <taxon>Chlorophyceae</taxon>
        <taxon>CS clade</taxon>
        <taxon>Chlamydomonadales</taxon>
        <taxon>Volvocaceae</taxon>
        <taxon>Volvox</taxon>
    </lineage>
</organism>
<name>A0A8J4C5I4_9CHLO</name>
<proteinExistence type="predicted"/>
<sequence>RASLTAGPAAAIPLCRASPYALPPDVPAAAACAPSADPSRAPAPAATDVADATRFDPKEPSASPASPACFSAQPLSSTSCSKRARLPVTSCTRPPPAVARSITRATMPAQLG</sequence>
<dbReference type="AlphaFoldDB" id="A0A8J4C5I4"/>
<protein>
    <submittedName>
        <fullName evidence="2">Uncharacterized protein</fullName>
    </submittedName>
</protein>
<reference evidence="2" key="1">
    <citation type="journal article" date="2021" name="Proc. Natl. Acad. Sci. U.S.A.">
        <title>Three genomes in the algal genus Volvox reveal the fate of a haploid sex-determining region after a transition to homothallism.</title>
        <authorList>
            <person name="Yamamoto K."/>
            <person name="Hamaji T."/>
            <person name="Kawai-Toyooka H."/>
            <person name="Matsuzaki R."/>
            <person name="Takahashi F."/>
            <person name="Nishimura Y."/>
            <person name="Kawachi M."/>
            <person name="Noguchi H."/>
            <person name="Minakuchi Y."/>
            <person name="Umen J.G."/>
            <person name="Toyoda A."/>
            <person name="Nozaki H."/>
        </authorList>
    </citation>
    <scope>NUCLEOTIDE SEQUENCE</scope>
    <source>
        <strain evidence="2">NIES-3786</strain>
    </source>
</reference>
<evidence type="ECO:0000256" key="1">
    <source>
        <dbReference type="SAM" id="MobiDB-lite"/>
    </source>
</evidence>
<comment type="caution">
    <text evidence="2">The sequence shown here is derived from an EMBL/GenBank/DDBJ whole genome shotgun (WGS) entry which is preliminary data.</text>
</comment>
<dbReference type="OrthoDB" id="75833at2759"/>
<feature type="non-terminal residue" evidence="2">
    <location>
        <position position="112"/>
    </location>
</feature>
<feature type="region of interest" description="Disordered" evidence="1">
    <location>
        <begin position="90"/>
        <end position="112"/>
    </location>
</feature>
<feature type="non-terminal residue" evidence="2">
    <location>
        <position position="1"/>
    </location>
</feature>
<dbReference type="EMBL" id="BNCP01000008">
    <property type="protein sequence ID" value="GIL75913.1"/>
    <property type="molecule type" value="Genomic_DNA"/>
</dbReference>
<feature type="region of interest" description="Disordered" evidence="1">
    <location>
        <begin position="28"/>
        <end position="75"/>
    </location>
</feature>